<evidence type="ECO:0000313" key="1">
    <source>
        <dbReference type="EMBL" id="MFC3454246.1"/>
    </source>
</evidence>
<protein>
    <recommendedName>
        <fullName evidence="3">Secreted protein</fullName>
    </recommendedName>
</protein>
<reference evidence="2" key="1">
    <citation type="journal article" date="2019" name="Int. J. Syst. Evol. Microbiol.">
        <title>The Global Catalogue of Microorganisms (GCM) 10K type strain sequencing project: providing services to taxonomists for standard genome sequencing and annotation.</title>
        <authorList>
            <consortium name="The Broad Institute Genomics Platform"/>
            <consortium name="The Broad Institute Genome Sequencing Center for Infectious Disease"/>
            <person name="Wu L."/>
            <person name="Ma J."/>
        </authorList>
    </citation>
    <scope>NUCLEOTIDE SEQUENCE [LARGE SCALE GENOMIC DNA]</scope>
    <source>
        <strain evidence="2">CGMCC 4.7676</strain>
    </source>
</reference>
<accession>A0ABV7P922</accession>
<dbReference type="Proteomes" id="UP001595645">
    <property type="component" value="Unassembled WGS sequence"/>
</dbReference>
<proteinExistence type="predicted"/>
<keyword evidence="2" id="KW-1185">Reference proteome</keyword>
<sequence>MRNSARLLGLAVIAIVFSPILSGAVAGASVSDDQPPPIVEDYTYPGADQIFAQYGIRLLKGNGQILFTQCGSGGNLVEVWSRTKSNPFCFKISGNKGYLTLDLAAVYLIKGDDHALKATMVIKGSPVVSEIGKNTWTSAGEGADPVNGQSPLVELNSGSL</sequence>
<evidence type="ECO:0008006" key="3">
    <source>
        <dbReference type="Google" id="ProtNLM"/>
    </source>
</evidence>
<gene>
    <name evidence="1" type="ORF">ACFOSH_32835</name>
</gene>
<organism evidence="1 2">
    <name type="scientific">Amycolatopsis speibonae</name>
    <dbReference type="NCBI Taxonomy" id="1450224"/>
    <lineage>
        <taxon>Bacteria</taxon>
        <taxon>Bacillati</taxon>
        <taxon>Actinomycetota</taxon>
        <taxon>Actinomycetes</taxon>
        <taxon>Pseudonocardiales</taxon>
        <taxon>Pseudonocardiaceae</taxon>
        <taxon>Amycolatopsis</taxon>
    </lineage>
</organism>
<dbReference type="RefSeq" id="WP_378243574.1">
    <property type="nucleotide sequence ID" value="NZ_JBHRWK010000059.1"/>
</dbReference>
<evidence type="ECO:0000313" key="2">
    <source>
        <dbReference type="Proteomes" id="UP001595645"/>
    </source>
</evidence>
<comment type="caution">
    <text evidence="1">The sequence shown here is derived from an EMBL/GenBank/DDBJ whole genome shotgun (WGS) entry which is preliminary data.</text>
</comment>
<dbReference type="EMBL" id="JBHRWK010000059">
    <property type="protein sequence ID" value="MFC3454246.1"/>
    <property type="molecule type" value="Genomic_DNA"/>
</dbReference>
<name>A0ABV7P922_9PSEU</name>